<dbReference type="AlphaFoldDB" id="A0A3D5J135"/>
<dbReference type="Pfam" id="PF07963">
    <property type="entry name" value="N_methyl"/>
    <property type="match status" value="1"/>
</dbReference>
<reference evidence="2 3" key="1">
    <citation type="journal article" date="2018" name="Nat. Biotechnol.">
        <title>A standardized bacterial taxonomy based on genome phylogeny substantially revises the tree of life.</title>
        <authorList>
            <person name="Parks D.H."/>
            <person name="Chuvochina M."/>
            <person name="Waite D.W."/>
            <person name="Rinke C."/>
            <person name="Skarshewski A."/>
            <person name="Chaumeil P.A."/>
            <person name="Hugenholtz P."/>
        </authorList>
    </citation>
    <scope>NUCLEOTIDE SEQUENCE [LARGE SCALE GENOMIC DNA]</scope>
    <source>
        <strain evidence="2">UBA9359</strain>
    </source>
</reference>
<evidence type="ECO:0000313" key="3">
    <source>
        <dbReference type="Proteomes" id="UP000264330"/>
    </source>
</evidence>
<feature type="transmembrane region" description="Helical" evidence="1">
    <location>
        <begin position="7"/>
        <end position="32"/>
    </location>
</feature>
<dbReference type="EMBL" id="DPMF01000284">
    <property type="protein sequence ID" value="HCV81829.1"/>
    <property type="molecule type" value="Genomic_DNA"/>
</dbReference>
<sequence length="254" mass="29349">MKIKKNLAFTLIETMIALVISVIAVGAMYYSYLFFKSSHQTILDKAAMSDSGRVSLSVVSKDLRNAGYKDINFSRAFDRWIEQTDNYNNTGGDSLVIWYNTSPTERLKISYFLKKYNTSNDMYLGREVIENPKVKNSYGMGMKRNCERYRNQRNCVPQMIVPFVTDFQVVFKDVNGNELRPVCGSDSCSSVGRDNQSKVHTAEVYLTVRSPNPINKTQKKYRIVNDNRDQTLPPDNYHRETFYISVYLRNIVKI</sequence>
<dbReference type="Proteomes" id="UP000264330">
    <property type="component" value="Unassembled WGS sequence"/>
</dbReference>
<keyword evidence="1" id="KW-0472">Membrane</keyword>
<protein>
    <recommendedName>
        <fullName evidence="4">Prepilin-type N-terminal cleavage/methylation domain-containing protein</fullName>
    </recommendedName>
</protein>
<keyword evidence="1" id="KW-0812">Transmembrane</keyword>
<evidence type="ECO:0008006" key="4">
    <source>
        <dbReference type="Google" id="ProtNLM"/>
    </source>
</evidence>
<proteinExistence type="predicted"/>
<name>A0A3D5J135_9FLAO</name>
<comment type="caution">
    <text evidence="2">The sequence shown here is derived from an EMBL/GenBank/DDBJ whole genome shotgun (WGS) entry which is preliminary data.</text>
</comment>
<evidence type="ECO:0000256" key="1">
    <source>
        <dbReference type="SAM" id="Phobius"/>
    </source>
</evidence>
<dbReference type="NCBIfam" id="TIGR02532">
    <property type="entry name" value="IV_pilin_GFxxxE"/>
    <property type="match status" value="1"/>
</dbReference>
<dbReference type="InterPro" id="IPR012902">
    <property type="entry name" value="N_methyl_site"/>
</dbReference>
<gene>
    <name evidence="2" type="ORF">DGQ38_12350</name>
</gene>
<organism evidence="2 3">
    <name type="scientific">Zunongwangia profunda</name>
    <dbReference type="NCBI Taxonomy" id="398743"/>
    <lineage>
        <taxon>Bacteria</taxon>
        <taxon>Pseudomonadati</taxon>
        <taxon>Bacteroidota</taxon>
        <taxon>Flavobacteriia</taxon>
        <taxon>Flavobacteriales</taxon>
        <taxon>Flavobacteriaceae</taxon>
        <taxon>Zunongwangia</taxon>
    </lineage>
</organism>
<keyword evidence="1" id="KW-1133">Transmembrane helix</keyword>
<evidence type="ECO:0000313" key="2">
    <source>
        <dbReference type="EMBL" id="HCV81829.1"/>
    </source>
</evidence>
<accession>A0A3D5J135</accession>